<keyword evidence="2" id="KW-1185">Reference proteome</keyword>
<evidence type="ECO:0000313" key="2">
    <source>
        <dbReference type="Proteomes" id="UP001187192"/>
    </source>
</evidence>
<organism evidence="1 2">
    <name type="scientific">Ficus carica</name>
    <name type="common">Common fig</name>
    <dbReference type="NCBI Taxonomy" id="3494"/>
    <lineage>
        <taxon>Eukaryota</taxon>
        <taxon>Viridiplantae</taxon>
        <taxon>Streptophyta</taxon>
        <taxon>Embryophyta</taxon>
        <taxon>Tracheophyta</taxon>
        <taxon>Spermatophyta</taxon>
        <taxon>Magnoliopsida</taxon>
        <taxon>eudicotyledons</taxon>
        <taxon>Gunneridae</taxon>
        <taxon>Pentapetalae</taxon>
        <taxon>rosids</taxon>
        <taxon>fabids</taxon>
        <taxon>Rosales</taxon>
        <taxon>Moraceae</taxon>
        <taxon>Ficeae</taxon>
        <taxon>Ficus</taxon>
    </lineage>
</organism>
<accession>A0AA87ZDR3</accession>
<protein>
    <submittedName>
        <fullName evidence="1">Uncharacterized protein</fullName>
    </submittedName>
</protein>
<dbReference type="Proteomes" id="UP001187192">
    <property type="component" value="Unassembled WGS sequence"/>
</dbReference>
<comment type="caution">
    <text evidence="1">The sequence shown here is derived from an EMBL/GenBank/DDBJ whole genome shotgun (WGS) entry which is preliminary data.</text>
</comment>
<dbReference type="EMBL" id="BTGU01000002">
    <property type="protein sequence ID" value="GMN29805.1"/>
    <property type="molecule type" value="Genomic_DNA"/>
</dbReference>
<name>A0AA87ZDR3_FICCA</name>
<proteinExistence type="predicted"/>
<evidence type="ECO:0000313" key="1">
    <source>
        <dbReference type="EMBL" id="GMN29805.1"/>
    </source>
</evidence>
<dbReference type="AlphaFoldDB" id="A0AA87ZDR3"/>
<reference evidence="1" key="1">
    <citation type="submission" date="2023-07" db="EMBL/GenBank/DDBJ databases">
        <title>draft genome sequence of fig (Ficus carica).</title>
        <authorList>
            <person name="Takahashi T."/>
            <person name="Nishimura K."/>
        </authorList>
    </citation>
    <scope>NUCLEOTIDE SEQUENCE</scope>
</reference>
<sequence length="208" mass="23797">MERGHNCYDHPVITVVTVTLVHDMERVFEDFSTFTDFQAVYRGISWWFPSGSGGLQLFLSRFQFLSLKHCRCWFGNFSGACEGDEGKPDLWHTFNADQNQWATKLPARNNTTSSLPASPEAVMVANPTAHCDPRPLRERARSYEPGEPLRAFANRPYQARPSIARTQLRRAGHLCSNPTRTQIRQARLFLEPPRASRLVLRHCCCFLV</sequence>
<gene>
    <name evidence="1" type="ORF">TIFTF001_002568</name>
</gene>